<reference evidence="1" key="1">
    <citation type="submission" date="2020-06" db="EMBL/GenBank/DDBJ databases">
        <title>Stable isotope informed genome-resolved metagenomics uncovers potential trophic interactions in rhizosphere soil.</title>
        <authorList>
            <person name="Starr E.P."/>
            <person name="Shi S."/>
            <person name="Blazewicz S.J."/>
            <person name="Koch B.J."/>
            <person name="Probst A.J."/>
            <person name="Hungate B.A."/>
            <person name="Pett-Ridge J."/>
            <person name="Firestone M.K."/>
            <person name="Banfield J.F."/>
        </authorList>
    </citation>
    <scope>NUCLEOTIDE SEQUENCE</scope>
    <source>
        <strain evidence="1">YM_69_17</strain>
    </source>
</reference>
<dbReference type="Proteomes" id="UP000700706">
    <property type="component" value="Unassembled WGS sequence"/>
</dbReference>
<evidence type="ECO:0000313" key="1">
    <source>
        <dbReference type="EMBL" id="MBW8729309.1"/>
    </source>
</evidence>
<gene>
    <name evidence="1" type="ORF">JF625_29685</name>
</gene>
<dbReference type="AlphaFoldDB" id="A0A952KP86"/>
<dbReference type="EMBL" id="JAEKLZ010000514">
    <property type="protein sequence ID" value="MBW8729309.1"/>
    <property type="molecule type" value="Genomic_DNA"/>
</dbReference>
<organism evidence="1 2">
    <name type="scientific">Inquilinus limosus</name>
    <dbReference type="NCBI Taxonomy" id="171674"/>
    <lineage>
        <taxon>Bacteria</taxon>
        <taxon>Pseudomonadati</taxon>
        <taxon>Pseudomonadota</taxon>
        <taxon>Alphaproteobacteria</taxon>
        <taxon>Rhodospirillales</taxon>
        <taxon>Rhodospirillaceae</taxon>
        <taxon>Inquilinus</taxon>
    </lineage>
</organism>
<name>A0A952KP86_9PROT</name>
<comment type="caution">
    <text evidence="1">The sequence shown here is derived from an EMBL/GenBank/DDBJ whole genome shotgun (WGS) entry which is preliminary data.</text>
</comment>
<protein>
    <submittedName>
        <fullName evidence="1">CopG family transcriptional regulator</fullName>
    </submittedName>
</protein>
<sequence>MQPPEDDPETAAKRAAIREGIAAADAGRLIPHEEMRRWLLSWGTEDELPPPQCK</sequence>
<accession>A0A952KP86</accession>
<evidence type="ECO:0000313" key="2">
    <source>
        <dbReference type="Proteomes" id="UP000700706"/>
    </source>
</evidence>
<proteinExistence type="predicted"/>